<evidence type="ECO:0000256" key="7">
    <source>
        <dbReference type="ARBA" id="ARBA00023128"/>
    </source>
</evidence>
<keyword evidence="6 10" id="KW-0408">Iron</keyword>
<sequence>MWPFSSASASSPSSSPPSSANTNTNTDTNTNTPPIASPLQPTSTPEDKCPVDEPTRLRWLANQTSSSSSSPSPHPFSGASSTPAIPATPAAPAESCPVDETTRLRWLANQSSGPHPFSSSSPSSPSPTSSSPSTASSLGTDRVTSSIPRYSQSTLPTLSPHADAASYYDPDQTNWVYPSEAQFFSAMQRKNHKPREEDMKNIVPIHNAVNEKAWKDVLEWEKGLGGQDCGGVKLVTFRGTPGEWTPRSLMNRVLWGYQAPFDTHRWLVTRCGKEVTYIIDFYAGRSGDISFFLDVRPALDSWEGIKTRLGLGKDHPSQE</sequence>
<dbReference type="GO" id="GO:0005743">
    <property type="term" value="C:mitochondrial inner membrane"/>
    <property type="evidence" value="ECO:0007669"/>
    <property type="project" value="UniProtKB-SubCell"/>
</dbReference>
<comment type="subcellular location">
    <subcellularLocation>
        <location evidence="1 10">Mitochondrion inner membrane</location>
    </subcellularLocation>
</comment>
<dbReference type="EMBL" id="LN483157">
    <property type="protein sequence ID" value="CED83538.1"/>
    <property type="molecule type" value="Genomic_DNA"/>
</dbReference>
<evidence type="ECO:0000256" key="2">
    <source>
        <dbReference type="ARBA" id="ARBA00007255"/>
    </source>
</evidence>
<proteinExistence type="inferred from homology"/>
<evidence type="ECO:0000256" key="9">
    <source>
        <dbReference type="ARBA" id="ARBA00023239"/>
    </source>
</evidence>
<keyword evidence="5 10" id="KW-0999">Mitochondrion inner membrane</keyword>
<evidence type="ECO:0000256" key="5">
    <source>
        <dbReference type="ARBA" id="ARBA00022792"/>
    </source>
</evidence>
<dbReference type="PANTHER" id="PTHR12743">
    <property type="entry name" value="CYTOCHROME C1 HEME LYASE"/>
    <property type="match status" value="1"/>
</dbReference>
<evidence type="ECO:0000256" key="1">
    <source>
        <dbReference type="ARBA" id="ARBA00004273"/>
    </source>
</evidence>
<comment type="similarity">
    <text evidence="2 10">Belongs to the cytochrome c-type heme lyase family.</text>
</comment>
<keyword evidence="8 10" id="KW-0472">Membrane</keyword>
<feature type="compositionally biased region" description="Low complexity" evidence="11">
    <location>
        <begin position="65"/>
        <end position="93"/>
    </location>
</feature>
<evidence type="ECO:0000256" key="10">
    <source>
        <dbReference type="RuleBase" id="RU363130"/>
    </source>
</evidence>
<organism evidence="12">
    <name type="scientific">Phaffia rhodozyma</name>
    <name type="common">Yeast</name>
    <name type="synonym">Xanthophyllomyces dendrorhous</name>
    <dbReference type="NCBI Taxonomy" id="264483"/>
    <lineage>
        <taxon>Eukaryota</taxon>
        <taxon>Fungi</taxon>
        <taxon>Dikarya</taxon>
        <taxon>Basidiomycota</taxon>
        <taxon>Agaricomycotina</taxon>
        <taxon>Tremellomycetes</taxon>
        <taxon>Cystofilobasidiales</taxon>
        <taxon>Mrakiaceae</taxon>
        <taxon>Phaffia</taxon>
    </lineage>
</organism>
<accession>A0A0F7SU69</accession>
<evidence type="ECO:0000256" key="8">
    <source>
        <dbReference type="ARBA" id="ARBA00023136"/>
    </source>
</evidence>
<dbReference type="InterPro" id="IPR000511">
    <property type="entry name" value="Holocyt_c/c1_synthase"/>
</dbReference>
<feature type="compositionally biased region" description="Low complexity" evidence="11">
    <location>
        <begin position="1"/>
        <end position="34"/>
    </location>
</feature>
<dbReference type="Pfam" id="PF01265">
    <property type="entry name" value="Cyto_heme_lyase"/>
    <property type="match status" value="1"/>
</dbReference>
<keyword evidence="7 10" id="KW-0496">Mitochondrion</keyword>
<feature type="compositionally biased region" description="Low complexity" evidence="11">
    <location>
        <begin position="111"/>
        <end position="137"/>
    </location>
</feature>
<keyword evidence="9 10" id="KW-0456">Lyase</keyword>
<name>A0A0F7SU69_PHARH</name>
<dbReference type="GO" id="GO:0046872">
    <property type="term" value="F:metal ion binding"/>
    <property type="evidence" value="ECO:0007669"/>
    <property type="project" value="UniProtKB-KW"/>
</dbReference>
<comment type="catalytic activity">
    <reaction evidence="10">
        <text>holo-[cytochrome c] = apo-[cytochrome c] + heme b</text>
        <dbReference type="Rhea" id="RHEA:22648"/>
        <dbReference type="Rhea" id="RHEA-COMP:10725"/>
        <dbReference type="Rhea" id="RHEA-COMP:10726"/>
        <dbReference type="ChEBI" id="CHEBI:29950"/>
        <dbReference type="ChEBI" id="CHEBI:60344"/>
        <dbReference type="ChEBI" id="CHEBI:83739"/>
        <dbReference type="EC" id="4.4.1.17"/>
    </reaction>
</comment>
<dbReference type="AlphaFoldDB" id="A0A0F7SU69"/>
<protein>
    <recommendedName>
        <fullName evidence="10">Holocytochrome c-type synthase</fullName>
        <ecNumber evidence="10">4.4.1.17</ecNumber>
    </recommendedName>
</protein>
<evidence type="ECO:0000256" key="6">
    <source>
        <dbReference type="ARBA" id="ARBA00023004"/>
    </source>
</evidence>
<dbReference type="PANTHER" id="PTHR12743:SF0">
    <property type="entry name" value="HOLOCYTOCHROME C-TYPE SYNTHASE"/>
    <property type="match status" value="1"/>
</dbReference>
<evidence type="ECO:0000256" key="3">
    <source>
        <dbReference type="ARBA" id="ARBA00022617"/>
    </source>
</evidence>
<dbReference type="EC" id="4.4.1.17" evidence="10"/>
<evidence type="ECO:0000256" key="11">
    <source>
        <dbReference type="SAM" id="MobiDB-lite"/>
    </source>
</evidence>
<evidence type="ECO:0000256" key="4">
    <source>
        <dbReference type="ARBA" id="ARBA00022723"/>
    </source>
</evidence>
<keyword evidence="3 10" id="KW-0349">Heme</keyword>
<dbReference type="GO" id="GO:0004408">
    <property type="term" value="F:holocytochrome-c synthase activity"/>
    <property type="evidence" value="ECO:0007669"/>
    <property type="project" value="UniProtKB-EC"/>
</dbReference>
<reference evidence="12" key="1">
    <citation type="submission" date="2014-08" db="EMBL/GenBank/DDBJ databases">
        <authorList>
            <person name="Sharma Rahul"/>
            <person name="Thines Marco"/>
        </authorList>
    </citation>
    <scope>NUCLEOTIDE SEQUENCE</scope>
</reference>
<keyword evidence="4 10" id="KW-0479">Metal-binding</keyword>
<feature type="region of interest" description="Disordered" evidence="11">
    <location>
        <begin position="1"/>
        <end position="143"/>
    </location>
</feature>
<evidence type="ECO:0000313" key="12">
    <source>
        <dbReference type="EMBL" id="CED83538.1"/>
    </source>
</evidence>
<dbReference type="PROSITE" id="PS00821">
    <property type="entry name" value="CYTO_HEME_LYASE_1"/>
    <property type="match status" value="1"/>
</dbReference>
<feature type="compositionally biased region" description="Basic and acidic residues" evidence="11">
    <location>
        <begin position="45"/>
        <end position="56"/>
    </location>
</feature>
<comment type="function">
    <text evidence="10">Lyase that catalyzes the covalent linking of the heme group to the cytochrome C apoprotein to produce the mature functional cytochrome.</text>
</comment>